<reference evidence="5" key="2">
    <citation type="submission" date="2021-05" db="EMBL/GenBank/DDBJ databases">
        <authorList>
            <person name="Pain A."/>
        </authorList>
    </citation>
    <scope>NUCLEOTIDE SEQUENCE</scope>
    <source>
        <strain evidence="5">1802A</strain>
    </source>
</reference>
<evidence type="ECO:0000313" key="6">
    <source>
        <dbReference type="Proteomes" id="UP001195914"/>
    </source>
</evidence>
<protein>
    <recommendedName>
        <fullName evidence="4">Coenzyme Q-binding protein COQ10 START domain-containing protein</fullName>
    </recommendedName>
</protein>
<reference evidence="5" key="1">
    <citation type="journal article" date="2014" name="Nucleic Acids Res.">
        <title>The evolutionary dynamics of variant antigen genes in Babesia reveal a history of genomic innovation underlying host-parasite interaction.</title>
        <authorList>
            <person name="Jackson A.P."/>
            <person name="Otto T.D."/>
            <person name="Darby A."/>
            <person name="Ramaprasad A."/>
            <person name="Xia D."/>
            <person name="Echaide I.E."/>
            <person name="Farber M."/>
            <person name="Gahlot S."/>
            <person name="Gamble J."/>
            <person name="Gupta D."/>
            <person name="Gupta Y."/>
            <person name="Jackson L."/>
            <person name="Malandrin L."/>
            <person name="Malas T.B."/>
            <person name="Moussa E."/>
            <person name="Nair M."/>
            <person name="Reid A.J."/>
            <person name="Sanders M."/>
            <person name="Sharma J."/>
            <person name="Tracey A."/>
            <person name="Quail M.A."/>
            <person name="Weir W."/>
            <person name="Wastling J.M."/>
            <person name="Hall N."/>
            <person name="Willadsen P."/>
            <person name="Lingelbach K."/>
            <person name="Shiels B."/>
            <person name="Tait A."/>
            <person name="Berriman M."/>
            <person name="Allred D.R."/>
            <person name="Pain A."/>
        </authorList>
    </citation>
    <scope>NUCLEOTIDE SEQUENCE</scope>
    <source>
        <strain evidence="5">1802A</strain>
    </source>
</reference>
<comment type="similarity">
    <text evidence="1">Belongs to the COQ10 family.</text>
</comment>
<proteinExistence type="inferred from homology"/>
<evidence type="ECO:0000259" key="4">
    <source>
        <dbReference type="Pfam" id="PF03364"/>
    </source>
</evidence>
<dbReference type="PANTHER" id="PTHR12901">
    <property type="entry name" value="SPERM PROTEIN HOMOLOG"/>
    <property type="match status" value="1"/>
</dbReference>
<accession>A0AAD9GEX4</accession>
<dbReference type="EMBL" id="JAHBMH010000034">
    <property type="protein sequence ID" value="KAK1936901.1"/>
    <property type="molecule type" value="Genomic_DNA"/>
</dbReference>
<dbReference type="Pfam" id="PF03364">
    <property type="entry name" value="Polyketide_cyc"/>
    <property type="match status" value="1"/>
</dbReference>
<organism evidence="5 6">
    <name type="scientific">Babesia divergens</name>
    <dbReference type="NCBI Taxonomy" id="32595"/>
    <lineage>
        <taxon>Eukaryota</taxon>
        <taxon>Sar</taxon>
        <taxon>Alveolata</taxon>
        <taxon>Apicomplexa</taxon>
        <taxon>Aconoidasida</taxon>
        <taxon>Piroplasmida</taxon>
        <taxon>Babesiidae</taxon>
        <taxon>Babesia</taxon>
    </lineage>
</organism>
<dbReference type="GO" id="GO:0045333">
    <property type="term" value="P:cellular respiration"/>
    <property type="evidence" value="ECO:0007669"/>
    <property type="project" value="InterPro"/>
</dbReference>
<dbReference type="Proteomes" id="UP001195914">
    <property type="component" value="Unassembled WGS sequence"/>
</dbReference>
<dbReference type="SUPFAM" id="SSF55961">
    <property type="entry name" value="Bet v1-like"/>
    <property type="match status" value="1"/>
</dbReference>
<gene>
    <name evidence="5" type="ORF">X943_003580</name>
</gene>
<comment type="function">
    <text evidence="3">Required for the function of coenzyme Q in the respiratory chain. May serve as a chaperone or may be involved in the transport of Q6 from its site of synthesis to the catalytic sites of the respiratory complexes.</text>
</comment>
<sequence length="169" mass="19647">MFKGCKLLFSAKPFHHTTAQLVTVPIDLVYSTVLDVPSYSRFLPWCKRSQWIGEQNLCESSPLCGNRMASLAVDFKIFKESYTSNVSFEHCRYIKAVAADSDLFDTLDTVWEFKSQGDNTLIDFYITFKFHRELYQAISSSLGHMLTATMLEHFVKECHRCHRRQRLTQ</sequence>
<evidence type="ECO:0000256" key="3">
    <source>
        <dbReference type="ARBA" id="ARBA00024947"/>
    </source>
</evidence>
<dbReference type="InterPro" id="IPR005031">
    <property type="entry name" value="COQ10_START"/>
</dbReference>
<comment type="caution">
    <text evidence="5">The sequence shown here is derived from an EMBL/GenBank/DDBJ whole genome shotgun (WGS) entry which is preliminary data.</text>
</comment>
<dbReference type="GO" id="GO:0005739">
    <property type="term" value="C:mitochondrion"/>
    <property type="evidence" value="ECO:0007669"/>
    <property type="project" value="TreeGrafter"/>
</dbReference>
<dbReference type="InterPro" id="IPR044996">
    <property type="entry name" value="COQ10-like"/>
</dbReference>
<dbReference type="Gene3D" id="3.30.530.20">
    <property type="match status" value="1"/>
</dbReference>
<keyword evidence="6" id="KW-1185">Reference proteome</keyword>
<dbReference type="AlphaFoldDB" id="A0AAD9GEX4"/>
<dbReference type="CDD" id="cd07813">
    <property type="entry name" value="COQ10p_like"/>
    <property type="match status" value="1"/>
</dbReference>
<name>A0AAD9GEX4_BABDI</name>
<evidence type="ECO:0000256" key="2">
    <source>
        <dbReference type="ARBA" id="ARBA00011814"/>
    </source>
</evidence>
<evidence type="ECO:0000256" key="1">
    <source>
        <dbReference type="ARBA" id="ARBA00006885"/>
    </source>
</evidence>
<comment type="subunit">
    <text evidence="2">Interacts with coenzyme Q.</text>
</comment>
<evidence type="ECO:0000313" key="5">
    <source>
        <dbReference type="EMBL" id="KAK1936901.1"/>
    </source>
</evidence>
<dbReference type="PANTHER" id="PTHR12901:SF10">
    <property type="entry name" value="COENZYME Q-BINDING PROTEIN COQ10, MITOCHONDRIAL"/>
    <property type="match status" value="1"/>
</dbReference>
<dbReference type="GO" id="GO:0048039">
    <property type="term" value="F:ubiquinone binding"/>
    <property type="evidence" value="ECO:0007669"/>
    <property type="project" value="InterPro"/>
</dbReference>
<feature type="domain" description="Coenzyme Q-binding protein COQ10 START" evidence="4">
    <location>
        <begin position="22"/>
        <end position="154"/>
    </location>
</feature>
<dbReference type="InterPro" id="IPR023393">
    <property type="entry name" value="START-like_dom_sf"/>
</dbReference>